<gene>
    <name evidence="1" type="ORF">A2893_04765</name>
</gene>
<dbReference type="EMBL" id="MGHH01000007">
    <property type="protein sequence ID" value="OGM64937.1"/>
    <property type="molecule type" value="Genomic_DNA"/>
</dbReference>
<evidence type="ECO:0000313" key="2">
    <source>
        <dbReference type="Proteomes" id="UP000176725"/>
    </source>
</evidence>
<name>A0A1F8BLI9_9BACT</name>
<evidence type="ECO:0000313" key="1">
    <source>
        <dbReference type="EMBL" id="OGM64937.1"/>
    </source>
</evidence>
<dbReference type="AlphaFoldDB" id="A0A1F8BLI9"/>
<comment type="caution">
    <text evidence="1">The sequence shown here is derived from an EMBL/GenBank/DDBJ whole genome shotgun (WGS) entry which is preliminary data.</text>
</comment>
<reference evidence="1 2" key="1">
    <citation type="journal article" date="2016" name="Nat. Commun.">
        <title>Thousands of microbial genomes shed light on interconnected biogeochemical processes in an aquifer system.</title>
        <authorList>
            <person name="Anantharaman K."/>
            <person name="Brown C.T."/>
            <person name="Hug L.A."/>
            <person name="Sharon I."/>
            <person name="Castelle C.J."/>
            <person name="Probst A.J."/>
            <person name="Thomas B.C."/>
            <person name="Singh A."/>
            <person name="Wilkins M.J."/>
            <person name="Karaoz U."/>
            <person name="Brodie E.L."/>
            <person name="Williams K.H."/>
            <person name="Hubbard S.S."/>
            <person name="Banfield J.F."/>
        </authorList>
    </citation>
    <scope>NUCLEOTIDE SEQUENCE [LARGE SCALE GENOMIC DNA]</scope>
</reference>
<sequence length="167" mass="19553">MRSEIEWIKLVTRKNSLAFMHVVAKQKPYVKAVIDFDLNYYWYNGITYEACYSKKEVYGLGSKISDEIKKNLNFASQNAELCRVLCDKLILQSEAIGKVNLRLISNRQLYKILNDFLVPFYELVPFLLVPHSVERQILSEIEELVSQKLGGDEEKQKKIYRSIFYAN</sequence>
<organism evidence="1 2">
    <name type="scientific">Candidatus Woesebacteria bacterium RIFCSPLOWO2_01_FULL_39_25</name>
    <dbReference type="NCBI Taxonomy" id="1802521"/>
    <lineage>
        <taxon>Bacteria</taxon>
        <taxon>Candidatus Woeseibacteriota</taxon>
    </lineage>
</organism>
<protein>
    <submittedName>
        <fullName evidence="1">Uncharacterized protein</fullName>
    </submittedName>
</protein>
<dbReference type="Proteomes" id="UP000176725">
    <property type="component" value="Unassembled WGS sequence"/>
</dbReference>
<dbReference type="STRING" id="1802521.A2893_04765"/>
<accession>A0A1F8BLI9</accession>
<proteinExistence type="predicted"/>